<dbReference type="EMBL" id="VZZY01001917">
    <property type="protein sequence ID" value="NXW54068.1"/>
    <property type="molecule type" value="Genomic_DNA"/>
</dbReference>
<dbReference type="GO" id="GO:0016446">
    <property type="term" value="P:somatic hypermutation of immunoglobulin genes"/>
    <property type="evidence" value="ECO:0007669"/>
    <property type="project" value="TreeGrafter"/>
</dbReference>
<name>A0A7L4CWG8_9AVES</name>
<feature type="domain" description="MutL C-terminal dimerisation" evidence="2">
    <location>
        <begin position="362"/>
        <end position="506"/>
    </location>
</feature>
<dbReference type="Gene3D" id="3.30.230.10">
    <property type="match status" value="1"/>
</dbReference>
<gene>
    <name evidence="3" type="primary">Pms2</name>
    <name evidence="3" type="ORF">EURGUL_R08195</name>
</gene>
<keyword evidence="4" id="KW-1185">Reference proteome</keyword>
<evidence type="ECO:0000259" key="2">
    <source>
        <dbReference type="SMART" id="SM00853"/>
    </source>
</evidence>
<feature type="region of interest" description="Disordered" evidence="1">
    <location>
        <begin position="97"/>
        <end position="122"/>
    </location>
</feature>
<keyword evidence="3" id="KW-0378">Hydrolase</keyword>
<dbReference type="GO" id="GO:0006298">
    <property type="term" value="P:mismatch repair"/>
    <property type="evidence" value="ECO:0007669"/>
    <property type="project" value="InterPro"/>
</dbReference>
<dbReference type="InterPro" id="IPR014721">
    <property type="entry name" value="Ribsml_uS5_D2-typ_fold_subgr"/>
</dbReference>
<dbReference type="InterPro" id="IPR014790">
    <property type="entry name" value="MutL_C"/>
</dbReference>
<dbReference type="Gene3D" id="3.30.1370.100">
    <property type="entry name" value="MutL, C-terminal domain, regulatory subdomain"/>
    <property type="match status" value="1"/>
</dbReference>
<comment type="caution">
    <text evidence="3">The sequence shown here is derived from an EMBL/GenBank/DDBJ whole genome shotgun (WGS) entry which is preliminary data.</text>
</comment>
<dbReference type="AlphaFoldDB" id="A0A7L4CWG8"/>
<dbReference type="GO" id="GO:0005524">
    <property type="term" value="F:ATP binding"/>
    <property type="evidence" value="ECO:0007669"/>
    <property type="project" value="InterPro"/>
</dbReference>
<dbReference type="PANTHER" id="PTHR10073:SF52">
    <property type="entry name" value="MISMATCH REPAIR ENDONUCLEASE PMS2"/>
    <property type="match status" value="1"/>
</dbReference>
<feature type="compositionally biased region" description="Polar residues" evidence="1">
    <location>
        <begin position="97"/>
        <end position="106"/>
    </location>
</feature>
<evidence type="ECO:0000313" key="4">
    <source>
        <dbReference type="Proteomes" id="UP000541249"/>
    </source>
</evidence>
<dbReference type="InterPro" id="IPR042120">
    <property type="entry name" value="MutL_C_dimsub"/>
</dbReference>
<dbReference type="InterPro" id="IPR038973">
    <property type="entry name" value="MutL/Mlh/Pms-like"/>
</dbReference>
<protein>
    <submittedName>
        <fullName evidence="3">PMS2 endonuclease</fullName>
    </submittedName>
</protein>
<dbReference type="Gene3D" id="3.30.1540.20">
    <property type="entry name" value="MutL, C-terminal domain, dimerisation subdomain"/>
    <property type="match status" value="1"/>
</dbReference>
<dbReference type="SUPFAM" id="SSF54211">
    <property type="entry name" value="Ribosomal protein S5 domain 2-like"/>
    <property type="match status" value="1"/>
</dbReference>
<dbReference type="InterPro" id="IPR037198">
    <property type="entry name" value="MutL_C_sf"/>
</dbReference>
<dbReference type="GO" id="GO:0004519">
    <property type="term" value="F:endonuclease activity"/>
    <property type="evidence" value="ECO:0007669"/>
    <property type="project" value="UniProtKB-KW"/>
</dbReference>
<dbReference type="GO" id="GO:0016887">
    <property type="term" value="F:ATP hydrolysis activity"/>
    <property type="evidence" value="ECO:0007669"/>
    <property type="project" value="InterPro"/>
</dbReference>
<accession>A0A7L4CWG8</accession>
<proteinExistence type="predicted"/>
<dbReference type="GO" id="GO:0032389">
    <property type="term" value="C:MutLalpha complex"/>
    <property type="evidence" value="ECO:0007669"/>
    <property type="project" value="TreeGrafter"/>
</dbReference>
<evidence type="ECO:0000256" key="1">
    <source>
        <dbReference type="SAM" id="MobiDB-lite"/>
    </source>
</evidence>
<dbReference type="InterPro" id="IPR042121">
    <property type="entry name" value="MutL_C_regsub"/>
</dbReference>
<dbReference type="Proteomes" id="UP000541249">
    <property type="component" value="Unassembled WGS sequence"/>
</dbReference>
<dbReference type="FunFam" id="3.30.1540.20:FF:000019">
    <property type="entry name" value="PMS1 homolog 2, mismatch repair system component"/>
    <property type="match status" value="1"/>
</dbReference>
<keyword evidence="3" id="KW-0255">Endonuclease</keyword>
<dbReference type="SMART" id="SM00853">
    <property type="entry name" value="MutL_C"/>
    <property type="match status" value="1"/>
</dbReference>
<dbReference type="GO" id="GO:0140664">
    <property type="term" value="F:ATP-dependent DNA damage sensor activity"/>
    <property type="evidence" value="ECO:0007669"/>
    <property type="project" value="InterPro"/>
</dbReference>
<keyword evidence="3" id="KW-0540">Nuclease</keyword>
<dbReference type="SUPFAM" id="SSF118116">
    <property type="entry name" value="DNA mismatch repair protein MutL"/>
    <property type="match status" value="1"/>
</dbReference>
<feature type="non-terminal residue" evidence="3">
    <location>
        <position position="1"/>
    </location>
</feature>
<dbReference type="PANTHER" id="PTHR10073">
    <property type="entry name" value="DNA MISMATCH REPAIR PROTEIN MLH, PMS, MUTL"/>
    <property type="match status" value="1"/>
</dbReference>
<feature type="compositionally biased region" description="Polar residues" evidence="1">
    <location>
        <begin position="113"/>
        <end position="122"/>
    </location>
</feature>
<dbReference type="OrthoDB" id="10254304at2759"/>
<sequence>ERIDINVTPDKRQILLQEEKVLLAILKTSLMDTFGSDVNKLNVNQKLLDIAGNLKKTLPEDTEKPQVEMTPDSETESPRGEGKRVMTLARLRESFSLHQTESNFQSPKRVKQQHSSPRQMPLDTTWSTVKTQKAVLAKSGRCHKIESKMSVPSRYLRKLEDNADSGFCSTSESDAGCSTPETGSCVNSESVINLPEEEPCSSEQLENEHLVTDGCSEKSLECDVQVLGAEEKLNQVEDWTNQNKLSQEANSSSPRVKCFKSRSFKSEADDFKAGKCPEVKTTRNYMPSVDVLVEVKKKTVPLEFSMKVLAEKFKKVMQQQQKNTETQKYRRFKAKISPGENKVAEDELRKEISKEMFSKMEIIGQFNLGFIIAKLNSDLFIIDQHATDEKYNFEMLQQHTVLQGQKLIVPQNLNLTAVNETVLIENLEIFRKNGFDFVINENAPVTQRVKLVSLPTSKNWTFGPQDIDELIFMLSDCPGVMCRPSRVRQMFASRACRKSVMIGTALNVQEMRKLITHMGEIEHPWNCPHGRPTMRHIVSLDMISPE</sequence>
<organism evidence="3 4">
    <name type="scientific">Eurystomus gularis</name>
    <dbReference type="NCBI Taxonomy" id="325343"/>
    <lineage>
        <taxon>Eukaryota</taxon>
        <taxon>Metazoa</taxon>
        <taxon>Chordata</taxon>
        <taxon>Craniata</taxon>
        <taxon>Vertebrata</taxon>
        <taxon>Euteleostomi</taxon>
        <taxon>Archelosauria</taxon>
        <taxon>Archosauria</taxon>
        <taxon>Dinosauria</taxon>
        <taxon>Saurischia</taxon>
        <taxon>Theropoda</taxon>
        <taxon>Coelurosauria</taxon>
        <taxon>Aves</taxon>
        <taxon>Neognathae</taxon>
        <taxon>Neoaves</taxon>
        <taxon>Telluraves</taxon>
        <taxon>Coraciimorphae</taxon>
        <taxon>Coraciiformes</taxon>
        <taxon>Coraciidae</taxon>
        <taxon>Eurystomus</taxon>
    </lineage>
</organism>
<reference evidence="3 4" key="1">
    <citation type="submission" date="2019-09" db="EMBL/GenBank/DDBJ databases">
        <title>Bird 10,000 Genomes (B10K) Project - Family phase.</title>
        <authorList>
            <person name="Zhang G."/>
        </authorList>
    </citation>
    <scope>NUCLEOTIDE SEQUENCE [LARGE SCALE GENOMIC DNA]</scope>
    <source>
        <strain evidence="3">B10K-DU-002-51</strain>
        <tissue evidence="3">Muscle</tissue>
    </source>
</reference>
<dbReference type="InterPro" id="IPR020568">
    <property type="entry name" value="Ribosomal_Su5_D2-typ_SF"/>
</dbReference>
<dbReference type="Pfam" id="PF08676">
    <property type="entry name" value="MutL_C"/>
    <property type="match status" value="1"/>
</dbReference>
<evidence type="ECO:0000313" key="3">
    <source>
        <dbReference type="EMBL" id="NXW54068.1"/>
    </source>
</evidence>
<dbReference type="FunFam" id="3.30.1370.100:FF:000001">
    <property type="entry name" value="Mismatch repair endonuclease pms1, putative"/>
    <property type="match status" value="1"/>
</dbReference>
<feature type="region of interest" description="Disordered" evidence="1">
    <location>
        <begin position="58"/>
        <end position="84"/>
    </location>
</feature>
<feature type="non-terminal residue" evidence="3">
    <location>
        <position position="546"/>
    </location>
</feature>